<protein>
    <submittedName>
        <fullName evidence="3">M23 family peptidase</fullName>
    </submittedName>
</protein>
<dbReference type="InterPro" id="IPR011055">
    <property type="entry name" value="Dup_hybrid_motif"/>
</dbReference>
<dbReference type="GO" id="GO:0004222">
    <property type="term" value="F:metalloendopeptidase activity"/>
    <property type="evidence" value="ECO:0007669"/>
    <property type="project" value="TreeGrafter"/>
</dbReference>
<comment type="caution">
    <text evidence="3">The sequence shown here is derived from an EMBL/GenBank/DDBJ whole genome shotgun (WGS) entry which is preliminary data.</text>
</comment>
<dbReference type="PANTHER" id="PTHR21666">
    <property type="entry name" value="PEPTIDASE-RELATED"/>
    <property type="match status" value="1"/>
</dbReference>
<sequence length="274" mass="31179">MLKNVTAFLFILISGLVFAQQQWNVRFYHETEGQEAVIYADNPEIMPMSAQLSYTLQNMKSTLPSGTTVVLPPLSEKTEIMRLTKIKQNASNRFSYQTLINFGNVLLEEYDEDHLYTLPFENGKTQLIFQGYRGKLSHHNADALDFDLNVGDKVFAARGGLVVEAVENNTRNCPDISCAKFNNYILILHSDGTFAEYSHLKHNGSEVLKGDVVQQGQFIGYSGNTGYSTGPHLHFSVFINRIDGKRDYLKTKFRTAEVPEGELLKEKQKYRRDY</sequence>
<dbReference type="InterPro" id="IPR016047">
    <property type="entry name" value="M23ase_b-sheet_dom"/>
</dbReference>
<dbReference type="InterPro" id="IPR050570">
    <property type="entry name" value="Cell_wall_metabolism_enzyme"/>
</dbReference>
<keyword evidence="4" id="KW-1185">Reference proteome</keyword>
<feature type="chain" id="PRO_5016860576" evidence="1">
    <location>
        <begin position="20"/>
        <end position="274"/>
    </location>
</feature>
<gene>
    <name evidence="3" type="ORF">DQ356_06335</name>
</gene>
<organism evidence="3 4">
    <name type="scientific">Chryseobacterium lacus</name>
    <dbReference type="NCBI Taxonomy" id="2058346"/>
    <lineage>
        <taxon>Bacteria</taxon>
        <taxon>Pseudomonadati</taxon>
        <taxon>Bacteroidota</taxon>
        <taxon>Flavobacteriia</taxon>
        <taxon>Flavobacteriales</taxon>
        <taxon>Weeksellaceae</taxon>
        <taxon>Chryseobacterium group</taxon>
        <taxon>Chryseobacterium</taxon>
    </lineage>
</organism>
<dbReference type="EMBL" id="QPIE01000004">
    <property type="protein sequence ID" value="RCU43046.1"/>
    <property type="molecule type" value="Genomic_DNA"/>
</dbReference>
<dbReference type="RefSeq" id="WP_114303633.1">
    <property type="nucleotide sequence ID" value="NZ_QPIE01000004.1"/>
</dbReference>
<proteinExistence type="predicted"/>
<dbReference type="Gene3D" id="2.70.70.10">
    <property type="entry name" value="Glucose Permease (Domain IIA)"/>
    <property type="match status" value="1"/>
</dbReference>
<dbReference type="PANTHER" id="PTHR21666:SF270">
    <property type="entry name" value="MUREIN HYDROLASE ACTIVATOR ENVC"/>
    <property type="match status" value="1"/>
</dbReference>
<name>A0A368MYF2_9FLAO</name>
<dbReference type="Pfam" id="PF01551">
    <property type="entry name" value="Peptidase_M23"/>
    <property type="match status" value="1"/>
</dbReference>
<evidence type="ECO:0000256" key="1">
    <source>
        <dbReference type="SAM" id="SignalP"/>
    </source>
</evidence>
<keyword evidence="1" id="KW-0732">Signal</keyword>
<evidence type="ECO:0000259" key="2">
    <source>
        <dbReference type="Pfam" id="PF01551"/>
    </source>
</evidence>
<dbReference type="Proteomes" id="UP000252172">
    <property type="component" value="Unassembled WGS sequence"/>
</dbReference>
<dbReference type="SUPFAM" id="SSF51261">
    <property type="entry name" value="Duplicated hybrid motif"/>
    <property type="match status" value="1"/>
</dbReference>
<dbReference type="CDD" id="cd12797">
    <property type="entry name" value="M23_peptidase"/>
    <property type="match status" value="1"/>
</dbReference>
<accession>A0A368MYF2</accession>
<dbReference type="AlphaFoldDB" id="A0A368MYF2"/>
<reference evidence="3 4" key="1">
    <citation type="submission" date="2018-07" db="EMBL/GenBank/DDBJ databases">
        <title>Chryseobacterium lacus sp. nov., isolated from lake water.</title>
        <authorList>
            <person name="Li C.-M."/>
        </authorList>
    </citation>
    <scope>NUCLEOTIDE SEQUENCE [LARGE SCALE GENOMIC DNA]</scope>
    <source>
        <strain evidence="3 4">YLOS41</strain>
    </source>
</reference>
<evidence type="ECO:0000313" key="4">
    <source>
        <dbReference type="Proteomes" id="UP000252172"/>
    </source>
</evidence>
<feature type="signal peptide" evidence="1">
    <location>
        <begin position="1"/>
        <end position="19"/>
    </location>
</feature>
<evidence type="ECO:0000313" key="3">
    <source>
        <dbReference type="EMBL" id="RCU43046.1"/>
    </source>
</evidence>
<feature type="domain" description="M23ase beta-sheet core" evidence="2">
    <location>
        <begin position="142"/>
        <end position="240"/>
    </location>
</feature>
<dbReference type="OrthoDB" id="9809488at2"/>